<accession>A0A512AIN4</accession>
<sequence>MTINFPELARQAAADGAITADEVLALRRSAWPDGRIDQTEAEAILAINEVVSTKSPEWIDFLVEAVGEYVLNGTEPRGYVADDTANWLISRLDHDGCLDSAAELELLVRVLEKALGTPDRLKDYALAQIERTVLTGEGPTRDGGSLIPGSITEAECKLLRRVIFANGGDRPAGVSQREAEMLFRIKDATLGQPNAAEWQRLFVQGVGNYLQGWTSGRSITRERAAELEGFMNQTSSGLGGFFHRMSRVGAGDLRSAARDVLAAPPARDFAGEAGSEAGVTSPEQSWLDGKIGADGQTDPLEEALLAFLAEA</sequence>
<evidence type="ECO:0000313" key="1">
    <source>
        <dbReference type="EMBL" id="GEN99492.1"/>
    </source>
</evidence>
<dbReference type="EMBL" id="BJYR01000009">
    <property type="protein sequence ID" value="GEN99492.1"/>
    <property type="molecule type" value="Genomic_DNA"/>
</dbReference>
<keyword evidence="2" id="KW-1185">Reference proteome</keyword>
<dbReference type="RefSeq" id="WP_147158843.1">
    <property type="nucleotide sequence ID" value="NZ_BJYR01000009.1"/>
</dbReference>
<evidence type="ECO:0000313" key="2">
    <source>
        <dbReference type="Proteomes" id="UP000321464"/>
    </source>
</evidence>
<reference evidence="1 2" key="1">
    <citation type="submission" date="2019-07" db="EMBL/GenBank/DDBJ databases">
        <title>Whole genome shotgun sequence of Novosphingobium sediminis NBRC 106119.</title>
        <authorList>
            <person name="Hosoyama A."/>
            <person name="Uohara A."/>
            <person name="Ohji S."/>
            <person name="Ichikawa N."/>
        </authorList>
    </citation>
    <scope>NUCLEOTIDE SEQUENCE [LARGE SCALE GENOMIC DNA]</scope>
    <source>
        <strain evidence="1 2">NBRC 106119</strain>
    </source>
</reference>
<protein>
    <submittedName>
        <fullName evidence="1">Uncharacterized protein</fullName>
    </submittedName>
</protein>
<gene>
    <name evidence="1" type="ORF">NSE01_13250</name>
</gene>
<comment type="caution">
    <text evidence="1">The sequence shown here is derived from an EMBL/GenBank/DDBJ whole genome shotgun (WGS) entry which is preliminary data.</text>
</comment>
<name>A0A512AIN4_9SPHN</name>
<dbReference type="OrthoDB" id="7628592at2"/>
<dbReference type="Proteomes" id="UP000321464">
    <property type="component" value="Unassembled WGS sequence"/>
</dbReference>
<dbReference type="AlphaFoldDB" id="A0A512AIN4"/>
<organism evidence="1 2">
    <name type="scientific">Novosphingobium sediminis</name>
    <dbReference type="NCBI Taxonomy" id="707214"/>
    <lineage>
        <taxon>Bacteria</taxon>
        <taxon>Pseudomonadati</taxon>
        <taxon>Pseudomonadota</taxon>
        <taxon>Alphaproteobacteria</taxon>
        <taxon>Sphingomonadales</taxon>
        <taxon>Sphingomonadaceae</taxon>
        <taxon>Novosphingobium</taxon>
    </lineage>
</organism>
<proteinExistence type="predicted"/>